<feature type="non-terminal residue" evidence="12">
    <location>
        <position position="126"/>
    </location>
</feature>
<dbReference type="PROSITE" id="PS50216">
    <property type="entry name" value="DHHC"/>
    <property type="match status" value="1"/>
</dbReference>
<evidence type="ECO:0000256" key="8">
    <source>
        <dbReference type="ARBA" id="ARBA00023288"/>
    </source>
</evidence>
<comment type="subcellular location">
    <subcellularLocation>
        <location evidence="1">Endomembrane system</location>
        <topology evidence="1">Multi-pass membrane protein</topology>
    </subcellularLocation>
</comment>
<evidence type="ECO:0000313" key="13">
    <source>
        <dbReference type="Proteomes" id="UP001432322"/>
    </source>
</evidence>
<dbReference type="AlphaFoldDB" id="A0AAV5W9T9"/>
<dbReference type="EC" id="2.3.1.225" evidence="10"/>
<organism evidence="12 13">
    <name type="scientific">Pristionchus fissidentatus</name>
    <dbReference type="NCBI Taxonomy" id="1538716"/>
    <lineage>
        <taxon>Eukaryota</taxon>
        <taxon>Metazoa</taxon>
        <taxon>Ecdysozoa</taxon>
        <taxon>Nematoda</taxon>
        <taxon>Chromadorea</taxon>
        <taxon>Rhabditida</taxon>
        <taxon>Rhabditina</taxon>
        <taxon>Diplogasteromorpha</taxon>
        <taxon>Diplogasteroidea</taxon>
        <taxon>Neodiplogasteridae</taxon>
        <taxon>Pristionchus</taxon>
    </lineage>
</organism>
<comment type="domain">
    <text evidence="10">The DHHC domain is required for palmitoyltransferase activity.</text>
</comment>
<evidence type="ECO:0000256" key="2">
    <source>
        <dbReference type="ARBA" id="ARBA00008574"/>
    </source>
</evidence>
<evidence type="ECO:0000256" key="1">
    <source>
        <dbReference type="ARBA" id="ARBA00004127"/>
    </source>
</evidence>
<dbReference type="InterPro" id="IPR001594">
    <property type="entry name" value="Palmitoyltrfase_DHHC"/>
</dbReference>
<evidence type="ECO:0000256" key="10">
    <source>
        <dbReference type="RuleBase" id="RU079119"/>
    </source>
</evidence>
<comment type="similarity">
    <text evidence="2 10">Belongs to the DHHC palmitoyltransferase family.</text>
</comment>
<keyword evidence="6 10" id="KW-0472">Membrane</keyword>
<keyword evidence="13" id="KW-1185">Reference proteome</keyword>
<evidence type="ECO:0000259" key="11">
    <source>
        <dbReference type="Pfam" id="PF01529"/>
    </source>
</evidence>
<evidence type="ECO:0000256" key="9">
    <source>
        <dbReference type="ARBA" id="ARBA00023315"/>
    </source>
</evidence>
<feature type="non-terminal residue" evidence="12">
    <location>
        <position position="1"/>
    </location>
</feature>
<dbReference type="Pfam" id="PF01529">
    <property type="entry name" value="DHHC"/>
    <property type="match status" value="1"/>
</dbReference>
<name>A0AAV5W9T9_9BILA</name>
<sequence>SKAQLSSWILLLLIGPVLSFCLLPLFFPYFIIAHAISYVYIIVLVVRITVLDPAPALVRAKRKGGHRPQANPPKRGHIIQQGKCTLCEVQVSEPESKHCKRCNKCCEKFDHHCVWLNTCIGGRNYR</sequence>
<reference evidence="12" key="1">
    <citation type="submission" date="2023-10" db="EMBL/GenBank/DDBJ databases">
        <title>Genome assembly of Pristionchus species.</title>
        <authorList>
            <person name="Yoshida K."/>
            <person name="Sommer R.J."/>
        </authorList>
    </citation>
    <scope>NUCLEOTIDE SEQUENCE</scope>
    <source>
        <strain evidence="12">RS5133</strain>
    </source>
</reference>
<dbReference type="GO" id="GO:0005794">
    <property type="term" value="C:Golgi apparatus"/>
    <property type="evidence" value="ECO:0007669"/>
    <property type="project" value="TreeGrafter"/>
</dbReference>
<dbReference type="PANTHER" id="PTHR22883">
    <property type="entry name" value="ZINC FINGER DHHC DOMAIN CONTAINING PROTEIN"/>
    <property type="match status" value="1"/>
</dbReference>
<keyword evidence="3 10" id="KW-0808">Transferase</keyword>
<evidence type="ECO:0000256" key="6">
    <source>
        <dbReference type="ARBA" id="ARBA00023136"/>
    </source>
</evidence>
<evidence type="ECO:0000256" key="5">
    <source>
        <dbReference type="ARBA" id="ARBA00022989"/>
    </source>
</evidence>
<feature type="transmembrane region" description="Helical" evidence="10">
    <location>
        <begin position="29"/>
        <end position="50"/>
    </location>
</feature>
<dbReference type="InterPro" id="IPR039859">
    <property type="entry name" value="PFA4/ZDH16/20/ERF2-like"/>
</dbReference>
<proteinExistence type="inferred from homology"/>
<comment type="caution">
    <text evidence="12">The sequence shown here is derived from an EMBL/GenBank/DDBJ whole genome shotgun (WGS) entry which is preliminary data.</text>
</comment>
<dbReference type="EMBL" id="BTSY01000005">
    <property type="protein sequence ID" value="GMT27509.1"/>
    <property type="molecule type" value="Genomic_DNA"/>
</dbReference>
<dbReference type="GO" id="GO:0019706">
    <property type="term" value="F:protein-cysteine S-palmitoyltransferase activity"/>
    <property type="evidence" value="ECO:0007669"/>
    <property type="project" value="UniProtKB-EC"/>
</dbReference>
<keyword evidence="8" id="KW-0449">Lipoprotein</keyword>
<feature type="domain" description="Palmitoyltransferase DHHC" evidence="11">
    <location>
        <begin position="81"/>
        <end position="126"/>
    </location>
</feature>
<dbReference type="PANTHER" id="PTHR22883:SF301">
    <property type="entry name" value="PALMITOYLTRANSFERASE ZDHHC12"/>
    <property type="match status" value="1"/>
</dbReference>
<comment type="catalytic activity">
    <reaction evidence="10">
        <text>L-cysteinyl-[protein] + hexadecanoyl-CoA = S-hexadecanoyl-L-cysteinyl-[protein] + CoA</text>
        <dbReference type="Rhea" id="RHEA:36683"/>
        <dbReference type="Rhea" id="RHEA-COMP:10131"/>
        <dbReference type="Rhea" id="RHEA-COMP:11032"/>
        <dbReference type="ChEBI" id="CHEBI:29950"/>
        <dbReference type="ChEBI" id="CHEBI:57287"/>
        <dbReference type="ChEBI" id="CHEBI:57379"/>
        <dbReference type="ChEBI" id="CHEBI:74151"/>
        <dbReference type="EC" id="2.3.1.225"/>
    </reaction>
</comment>
<dbReference type="GO" id="GO:0006612">
    <property type="term" value="P:protein targeting to membrane"/>
    <property type="evidence" value="ECO:0007669"/>
    <property type="project" value="TreeGrafter"/>
</dbReference>
<evidence type="ECO:0000256" key="4">
    <source>
        <dbReference type="ARBA" id="ARBA00022692"/>
    </source>
</evidence>
<comment type="caution">
    <text evidence="10">Lacks conserved residue(s) required for the propagation of feature annotation.</text>
</comment>
<dbReference type="Proteomes" id="UP001432322">
    <property type="component" value="Unassembled WGS sequence"/>
</dbReference>
<accession>A0AAV5W9T9</accession>
<keyword evidence="4 10" id="KW-0812">Transmembrane</keyword>
<keyword evidence="5 10" id="KW-1133">Transmembrane helix</keyword>
<dbReference type="GO" id="GO:0005783">
    <property type="term" value="C:endoplasmic reticulum"/>
    <property type="evidence" value="ECO:0007669"/>
    <property type="project" value="TreeGrafter"/>
</dbReference>
<keyword evidence="9 10" id="KW-0012">Acyltransferase</keyword>
<evidence type="ECO:0000256" key="3">
    <source>
        <dbReference type="ARBA" id="ARBA00022679"/>
    </source>
</evidence>
<protein>
    <recommendedName>
        <fullName evidence="10">Palmitoyltransferase</fullName>
        <ecNumber evidence="10">2.3.1.225</ecNumber>
    </recommendedName>
</protein>
<gene>
    <name evidence="12" type="ORF">PFISCL1PPCAC_18806</name>
</gene>
<evidence type="ECO:0000256" key="7">
    <source>
        <dbReference type="ARBA" id="ARBA00023139"/>
    </source>
</evidence>
<keyword evidence="7" id="KW-0564">Palmitate</keyword>
<evidence type="ECO:0000313" key="12">
    <source>
        <dbReference type="EMBL" id="GMT27509.1"/>
    </source>
</evidence>